<proteinExistence type="predicted"/>
<name>A0A098S9W6_9BACT</name>
<reference evidence="1 2" key="1">
    <citation type="journal article" date="2014" name="Int. J. Syst. Evol. Microbiol.">
        <title>Phaeodactylibacter xiamenensis gen. nov., sp. nov., a member of the family Saprospiraceae isolated from the marine alga Phaeodactylum tricornutum.</title>
        <authorList>
            <person name="Chen Z.Jr."/>
            <person name="Lei X."/>
            <person name="Lai Q."/>
            <person name="Li Y."/>
            <person name="Zhang B."/>
            <person name="Zhang J."/>
            <person name="Zhang H."/>
            <person name="Yang L."/>
            <person name="Zheng W."/>
            <person name="Tian Y."/>
            <person name="Yu Z."/>
            <person name="Xu H.Jr."/>
            <person name="Zheng T."/>
        </authorList>
    </citation>
    <scope>NUCLEOTIDE SEQUENCE [LARGE SCALE GENOMIC DNA]</scope>
    <source>
        <strain evidence="1 2">KD52</strain>
    </source>
</reference>
<dbReference type="EMBL" id="JPOS01000013">
    <property type="protein sequence ID" value="KGE88916.1"/>
    <property type="molecule type" value="Genomic_DNA"/>
</dbReference>
<dbReference type="RefSeq" id="WP_044217384.1">
    <property type="nucleotide sequence ID" value="NZ_CAKZLC010000415.1"/>
</dbReference>
<sequence>MKGSIFFVVLVVFWGCCQDDDLQPMPGKVDCSEVDCMIEDEFYGSGLLNRECWTTSFVGISPLSEDDLIIIFGDPDINGIRGELRFVLEKSRINLQDTIWLGKRSSSSDPTNFASARYIYLEGNTPVGGFDFMLDAPFTFLDFLLIDGYNADTSLIYGQFQLRFPESNVSSFVTHAPDSMNIKCGSFKVEKF</sequence>
<organism evidence="1 2">
    <name type="scientific">Phaeodactylibacter xiamenensis</name>
    <dbReference type="NCBI Taxonomy" id="1524460"/>
    <lineage>
        <taxon>Bacteria</taxon>
        <taxon>Pseudomonadati</taxon>
        <taxon>Bacteroidota</taxon>
        <taxon>Saprospiria</taxon>
        <taxon>Saprospirales</taxon>
        <taxon>Haliscomenobacteraceae</taxon>
        <taxon>Phaeodactylibacter</taxon>
    </lineage>
</organism>
<dbReference type="STRING" id="1524460.IX84_05870"/>
<comment type="caution">
    <text evidence="1">The sequence shown here is derived from an EMBL/GenBank/DDBJ whole genome shotgun (WGS) entry which is preliminary data.</text>
</comment>
<protein>
    <submittedName>
        <fullName evidence="1">Uncharacterized protein</fullName>
    </submittedName>
</protein>
<dbReference type="AlphaFoldDB" id="A0A098S9W6"/>
<accession>A0A098S9W6</accession>
<dbReference type="Proteomes" id="UP000029736">
    <property type="component" value="Unassembled WGS sequence"/>
</dbReference>
<evidence type="ECO:0000313" key="1">
    <source>
        <dbReference type="EMBL" id="KGE88916.1"/>
    </source>
</evidence>
<keyword evidence="2" id="KW-1185">Reference proteome</keyword>
<evidence type="ECO:0000313" key="2">
    <source>
        <dbReference type="Proteomes" id="UP000029736"/>
    </source>
</evidence>
<gene>
    <name evidence="1" type="ORF">IX84_05870</name>
</gene>